<keyword evidence="2" id="KW-1133">Transmembrane helix</keyword>
<feature type="region of interest" description="Disordered" evidence="1">
    <location>
        <begin position="1"/>
        <end position="20"/>
    </location>
</feature>
<dbReference type="RefSeq" id="WP_015779015.1">
    <property type="nucleotide sequence ID" value="NC_013169.1"/>
</dbReference>
<accession>C7NGG2</accession>
<evidence type="ECO:0000313" key="3">
    <source>
        <dbReference type="EMBL" id="ACV06070.1"/>
    </source>
</evidence>
<feature type="transmembrane region" description="Helical" evidence="2">
    <location>
        <begin position="27"/>
        <end position="43"/>
    </location>
</feature>
<keyword evidence="2" id="KW-0472">Membrane</keyword>
<evidence type="ECO:0000256" key="2">
    <source>
        <dbReference type="SAM" id="Phobius"/>
    </source>
</evidence>
<sequence>MYGTGWHDHNTALTGSSPGGPPPGPPWWWNLGMLVVWLILFMGPLSHLGFLWFCVSFVVVYLIGLVVIVRIRGWD</sequence>
<dbReference type="HOGENOM" id="CLU_2666361_0_0_11"/>
<gene>
    <name evidence="3" type="ordered locus">Ksed_10250</name>
</gene>
<keyword evidence="2" id="KW-0812">Transmembrane</keyword>
<dbReference type="Proteomes" id="UP000006666">
    <property type="component" value="Chromosome"/>
</dbReference>
<feature type="transmembrane region" description="Helical" evidence="2">
    <location>
        <begin position="50"/>
        <end position="71"/>
    </location>
</feature>
<protein>
    <submittedName>
        <fullName evidence="3">Uncharacterized protein</fullName>
    </submittedName>
</protein>
<reference evidence="3 4" key="1">
    <citation type="journal article" date="2009" name="Stand. Genomic Sci.">
        <title>Complete genome sequence of Kytococcus sedentarius type strain (541).</title>
        <authorList>
            <person name="Sims D."/>
            <person name="Brettin T."/>
            <person name="Detter J.C."/>
            <person name="Han C."/>
            <person name="Lapidus A."/>
            <person name="Copeland A."/>
            <person name="Glavina Del Rio T."/>
            <person name="Nolan M."/>
            <person name="Chen F."/>
            <person name="Lucas S."/>
            <person name="Tice H."/>
            <person name="Cheng J.F."/>
            <person name="Bruce D."/>
            <person name="Goodwin L."/>
            <person name="Pitluck S."/>
            <person name="Ovchinnikova G."/>
            <person name="Pati A."/>
            <person name="Ivanova N."/>
            <person name="Mavrommatis K."/>
            <person name="Chen A."/>
            <person name="Palaniappan K."/>
            <person name="D'haeseleer P."/>
            <person name="Chain P."/>
            <person name="Bristow J."/>
            <person name="Eisen J.A."/>
            <person name="Markowitz V."/>
            <person name="Hugenholtz P."/>
            <person name="Schneider S."/>
            <person name="Goker M."/>
            <person name="Pukall R."/>
            <person name="Kyrpides N.C."/>
            <person name="Klenk H.P."/>
        </authorList>
    </citation>
    <scope>NUCLEOTIDE SEQUENCE [LARGE SCALE GENOMIC DNA]</scope>
    <source>
        <strain evidence="4">ATCC 14392 / DSM 20547 / JCM 11482 / CCUG 33030 / NBRC 15357 / NCTC 11040 / CCM 314 / 541</strain>
    </source>
</reference>
<dbReference type="STRING" id="478801.Ksed_10250"/>
<name>C7NGG2_KYTSD</name>
<keyword evidence="4" id="KW-1185">Reference proteome</keyword>
<feature type="compositionally biased region" description="Basic and acidic residues" evidence="1">
    <location>
        <begin position="1"/>
        <end position="10"/>
    </location>
</feature>
<dbReference type="EMBL" id="CP001686">
    <property type="protein sequence ID" value="ACV06070.1"/>
    <property type="molecule type" value="Genomic_DNA"/>
</dbReference>
<proteinExistence type="predicted"/>
<evidence type="ECO:0000313" key="4">
    <source>
        <dbReference type="Proteomes" id="UP000006666"/>
    </source>
</evidence>
<evidence type="ECO:0000256" key="1">
    <source>
        <dbReference type="SAM" id="MobiDB-lite"/>
    </source>
</evidence>
<dbReference type="AlphaFoldDB" id="C7NGG2"/>
<dbReference type="KEGG" id="kse:Ksed_10250"/>
<organism evidence="3 4">
    <name type="scientific">Kytococcus sedentarius (strain ATCC 14392 / DSM 20547 / JCM 11482 / CCUG 33030 / NBRC 15357 / NCTC 11040 / CCM 314 / 541)</name>
    <name type="common">Micrococcus sedentarius</name>
    <dbReference type="NCBI Taxonomy" id="478801"/>
    <lineage>
        <taxon>Bacteria</taxon>
        <taxon>Bacillati</taxon>
        <taxon>Actinomycetota</taxon>
        <taxon>Actinomycetes</taxon>
        <taxon>Micrococcales</taxon>
        <taxon>Kytococcaceae</taxon>
        <taxon>Kytococcus</taxon>
    </lineage>
</organism>